<evidence type="ECO:0000313" key="2">
    <source>
        <dbReference type="EMBL" id="GAX87364.1"/>
    </source>
</evidence>
<comment type="caution">
    <text evidence="2">The sequence shown here is derived from an EMBL/GenBank/DDBJ whole genome shotgun (WGS) entry which is preliminary data.</text>
</comment>
<dbReference type="Proteomes" id="UP000217944">
    <property type="component" value="Unassembled WGS sequence"/>
</dbReference>
<name>A0A292YDV2_9BACT</name>
<reference evidence="2 3" key="1">
    <citation type="journal article" date="2017" name="Syst. Appl. Microbiol.">
        <title>Lebetimonas natsushimae sp. nov., a novel strictly anaerobic, moderately thermophilic chemoautotroph isolated from a deep-sea hydrothermal vent polychaete nest in the Mid-Okinawa Trough.</title>
        <authorList>
            <person name="Nagata R."/>
            <person name="Takaki Y."/>
            <person name="Tame A."/>
            <person name="Nunoura T."/>
            <person name="Muto H."/>
            <person name="Mino S."/>
            <person name="Sawayama S."/>
            <person name="Takai K."/>
            <person name="Nakagawa S."/>
        </authorList>
    </citation>
    <scope>NUCLEOTIDE SEQUENCE [LARGE SCALE GENOMIC DNA]</scope>
    <source>
        <strain evidence="2 3">HS1857</strain>
    </source>
</reference>
<feature type="coiled-coil region" evidence="1">
    <location>
        <begin position="61"/>
        <end position="117"/>
    </location>
</feature>
<protein>
    <submittedName>
        <fullName evidence="2">Uncharacterized protein</fullName>
    </submittedName>
</protein>
<dbReference type="EMBL" id="BDME01000001">
    <property type="protein sequence ID" value="GAX87364.1"/>
    <property type="molecule type" value="Genomic_DNA"/>
</dbReference>
<gene>
    <name evidence="2" type="ORF">LNAT_P0659</name>
</gene>
<dbReference type="AlphaFoldDB" id="A0A292YDV2"/>
<proteinExistence type="predicted"/>
<dbReference type="OrthoDB" id="10005693at2"/>
<organism evidence="2 3">
    <name type="scientific">Lebetimonas natsushimae</name>
    <dbReference type="NCBI Taxonomy" id="1936991"/>
    <lineage>
        <taxon>Bacteria</taxon>
        <taxon>Pseudomonadati</taxon>
        <taxon>Campylobacterota</taxon>
        <taxon>Epsilonproteobacteria</taxon>
        <taxon>Nautiliales</taxon>
        <taxon>Nautiliaceae</taxon>
        <taxon>Lebetimonas</taxon>
    </lineage>
</organism>
<evidence type="ECO:0000256" key="1">
    <source>
        <dbReference type="SAM" id="Coils"/>
    </source>
</evidence>
<keyword evidence="3" id="KW-1185">Reference proteome</keyword>
<keyword evidence="1" id="KW-0175">Coiled coil</keyword>
<dbReference type="RefSeq" id="WP_096258505.1">
    <property type="nucleotide sequence ID" value="NZ_BDME01000001.1"/>
</dbReference>
<sequence length="121" mass="14168">MQLKEITDTKIANFVDVTTRTLQNWKKPQEVSRVKFYPPTGKHNLYIGAKLTTYLLAYKENEETEELNNNLEDMLLSIEKAEKLVEIIKAECKSKYLDDLTNEIKFLKEKVEDLDKISKLN</sequence>
<accession>A0A292YDV2</accession>
<evidence type="ECO:0000313" key="3">
    <source>
        <dbReference type="Proteomes" id="UP000217944"/>
    </source>
</evidence>